<reference evidence="3" key="1">
    <citation type="submission" date="2022-11" db="EMBL/GenBank/DDBJ databases">
        <title>Alteromonas sp. nov., isolated from sea water of the Qingdao.</title>
        <authorList>
            <person name="Wang Q."/>
        </authorList>
    </citation>
    <scope>NUCLEOTIDE SEQUENCE</scope>
    <source>
        <strain evidence="3">ASW11-7</strain>
    </source>
</reference>
<feature type="compositionally biased region" description="Low complexity" evidence="1">
    <location>
        <begin position="1"/>
        <end position="21"/>
    </location>
</feature>
<dbReference type="EMBL" id="JAPFRD010000010">
    <property type="protein sequence ID" value="MCW8108731.1"/>
    <property type="molecule type" value="Genomic_DNA"/>
</dbReference>
<organism evidence="3 4">
    <name type="scientific">Alteromonas aquimaris</name>
    <dbReference type="NCBI Taxonomy" id="2998417"/>
    <lineage>
        <taxon>Bacteria</taxon>
        <taxon>Pseudomonadati</taxon>
        <taxon>Pseudomonadota</taxon>
        <taxon>Gammaproteobacteria</taxon>
        <taxon>Alteromonadales</taxon>
        <taxon>Alteromonadaceae</taxon>
        <taxon>Alteromonas/Salinimonas group</taxon>
        <taxon>Alteromonas</taxon>
    </lineage>
</organism>
<gene>
    <name evidence="3" type="ORF">OPS25_09520</name>
</gene>
<protein>
    <submittedName>
        <fullName evidence="3">TIGR03503 family protein</fullName>
    </submittedName>
</protein>
<sequence>MGNAQSAEPSQSSSNKSSPISALGDNYQNSIELLRNRFRVDHHVNEITLVFFREYGSTPVVLVKPDGSKIFQSQAEDQNVEWHDTATYDMIKLSNPVPGPWQAVGQVLPDSRVMILSEVKLHAEPLPELLFSGEILKLTARLTNGDEPIKYKEFRDAVDLTIELLSTNNPNYDNFGADDQLIATFQDNGMGMDETPMDGVFTGQFNLMIPAGEWQPVFRVVTPMYSREQTHPLIVLHRNPVKLEMELDDGQRGYHNLLVDVERELVDINSLLVDGRVRYPNGDIQNFSLTETTSDTRRYKIVAFEDGLFRVKLTVYGTTVDGRDFILDVPEYNFEVEPEIVEPPIVGVDGEPLLQPAAIDSNPLSMQQAVEHSPPAQEENVLLTVLLVNGAILLFGGGALVFVVMKRRQVNASGKSAEGWLTKFNFEEKLAATKQKIAAALNKKTKEKGDDKKPD</sequence>
<comment type="caution">
    <text evidence="3">The sequence shown here is derived from an EMBL/GenBank/DDBJ whole genome shotgun (WGS) entry which is preliminary data.</text>
</comment>
<keyword evidence="2" id="KW-0472">Membrane</keyword>
<dbReference type="Proteomes" id="UP001142810">
    <property type="component" value="Unassembled WGS sequence"/>
</dbReference>
<keyword evidence="2" id="KW-1133">Transmembrane helix</keyword>
<keyword evidence="2" id="KW-0812">Transmembrane</keyword>
<dbReference type="InterPro" id="IPR020010">
    <property type="entry name" value="CHP03503"/>
</dbReference>
<evidence type="ECO:0000313" key="3">
    <source>
        <dbReference type="EMBL" id="MCW8108731.1"/>
    </source>
</evidence>
<name>A0ABT3P7I1_9ALTE</name>
<feature type="region of interest" description="Disordered" evidence="1">
    <location>
        <begin position="1"/>
        <end position="22"/>
    </location>
</feature>
<feature type="transmembrane region" description="Helical" evidence="2">
    <location>
        <begin position="381"/>
        <end position="405"/>
    </location>
</feature>
<accession>A0ABT3P7I1</accession>
<keyword evidence="4" id="KW-1185">Reference proteome</keyword>
<evidence type="ECO:0000256" key="1">
    <source>
        <dbReference type="SAM" id="MobiDB-lite"/>
    </source>
</evidence>
<proteinExistence type="predicted"/>
<dbReference type="NCBIfam" id="TIGR03503">
    <property type="entry name" value="TIGR03503 family protein"/>
    <property type="match status" value="1"/>
</dbReference>
<evidence type="ECO:0000313" key="4">
    <source>
        <dbReference type="Proteomes" id="UP001142810"/>
    </source>
</evidence>
<evidence type="ECO:0000256" key="2">
    <source>
        <dbReference type="SAM" id="Phobius"/>
    </source>
</evidence>